<gene>
    <name evidence="5" type="ORF">IMG5_155690</name>
</gene>
<keyword evidence="6" id="KW-1185">Reference proteome</keyword>
<accession>G0QZB7</accession>
<dbReference type="eggNOG" id="KOG4356">
    <property type="taxonomic scope" value="Eukaryota"/>
</dbReference>
<dbReference type="Pfam" id="PF08190">
    <property type="entry name" value="PIH1"/>
    <property type="match status" value="1"/>
</dbReference>
<dbReference type="STRING" id="857967.G0QZB7"/>
<dbReference type="GeneID" id="14905521"/>
<organism evidence="5 6">
    <name type="scientific">Ichthyophthirius multifiliis</name>
    <name type="common">White spot disease agent</name>
    <name type="synonym">Ich</name>
    <dbReference type="NCBI Taxonomy" id="5932"/>
    <lineage>
        <taxon>Eukaryota</taxon>
        <taxon>Sar</taxon>
        <taxon>Alveolata</taxon>
        <taxon>Ciliophora</taxon>
        <taxon>Intramacronucleata</taxon>
        <taxon>Oligohymenophorea</taxon>
        <taxon>Hymenostomatida</taxon>
        <taxon>Ophryoglenina</taxon>
        <taxon>Ichthyophthirius</taxon>
    </lineage>
</organism>
<dbReference type="InterPro" id="IPR041442">
    <property type="entry name" value="PIH1D1/2/3_CS-like"/>
</dbReference>
<dbReference type="EMBL" id="GL984144">
    <property type="protein sequence ID" value="EGR29420.1"/>
    <property type="molecule type" value="Genomic_DNA"/>
</dbReference>
<proteinExistence type="inferred from homology"/>
<sequence length="453" mass="53169">MKPQPPLHLKSNVASDMTKDEFRRIQNAMKKPEFMGLLNDYMLEISDPKNKDEYDQYLKQLQKEGDLPKGLKLVKPLAEFAIKTIIYSKKDKGSSQKLFINICRINQIDLPTFDLVVKDGKQGQNWKLPFSAGKMRYDQDSKQEVCNTIDVAFHPYAFQLAKMNNQFQQLICQTALDAATQQMGERNETISRDYKVFLIFFLQFFIFFQVLKNMKCKGGTPAFLAIRTSGKNKQSEMDKRQNGEGYEPSLYKDLVKQKQEHIEKQQQENNKNKKLEDIEDELNEQKKDEFFDKSAPIQAPKYKIVYSYPVNYEDFLDRREEQALKRPIELTLVINLPGITSFKEINVDIEEKNLVLNIPNKYFLDTKLPYYVMQDEGNAKFDSKKQVLRIKLPINKSKLPDNPIPDDYETFKMVFEENQKLKDLQVEIKQNENNENNLDDIDDDKFYKLNICI</sequence>
<dbReference type="OrthoDB" id="5135119at2759"/>
<keyword evidence="2" id="KW-0175">Coiled coil</keyword>
<evidence type="ECO:0000256" key="1">
    <source>
        <dbReference type="ARBA" id="ARBA00008511"/>
    </source>
</evidence>
<dbReference type="InterPro" id="IPR050734">
    <property type="entry name" value="PIH1/Kintoun_subfamily"/>
</dbReference>
<evidence type="ECO:0000259" key="3">
    <source>
        <dbReference type="Pfam" id="PF08190"/>
    </source>
</evidence>
<dbReference type="GO" id="GO:0005737">
    <property type="term" value="C:cytoplasm"/>
    <property type="evidence" value="ECO:0007669"/>
    <property type="project" value="TreeGrafter"/>
</dbReference>
<feature type="domain" description="PIH1 N-terminal" evidence="3">
    <location>
        <begin position="45"/>
        <end position="231"/>
    </location>
</feature>
<comment type="similarity">
    <text evidence="1">Belongs to the PIH1 family.</text>
</comment>
<dbReference type="RefSeq" id="XP_004030656.1">
    <property type="nucleotide sequence ID" value="XM_004030608.1"/>
</dbReference>
<dbReference type="PANTHER" id="PTHR22997">
    <property type="entry name" value="PIH1 DOMAIN-CONTAINING PROTEIN 1"/>
    <property type="match status" value="1"/>
</dbReference>
<feature type="coiled-coil region" evidence="2">
    <location>
        <begin position="414"/>
        <end position="441"/>
    </location>
</feature>
<dbReference type="AlphaFoldDB" id="G0QZB7"/>
<evidence type="ECO:0008006" key="7">
    <source>
        <dbReference type="Google" id="ProtNLM"/>
    </source>
</evidence>
<dbReference type="OMA" id="CYINICA"/>
<dbReference type="InParanoid" id="G0QZB7"/>
<evidence type="ECO:0000313" key="6">
    <source>
        <dbReference type="Proteomes" id="UP000008983"/>
    </source>
</evidence>
<reference evidence="5 6" key="1">
    <citation type="submission" date="2011-07" db="EMBL/GenBank/DDBJ databases">
        <authorList>
            <person name="Coyne R."/>
            <person name="Brami D."/>
            <person name="Johnson J."/>
            <person name="Hostetler J."/>
            <person name="Hannick L."/>
            <person name="Clark T."/>
            <person name="Cassidy-Hanley D."/>
            <person name="Inman J."/>
        </authorList>
    </citation>
    <scope>NUCLEOTIDE SEQUENCE [LARGE SCALE GENOMIC DNA]</scope>
    <source>
        <strain evidence="5 6">G5</strain>
    </source>
</reference>
<dbReference type="Pfam" id="PF18201">
    <property type="entry name" value="PIH1_CS"/>
    <property type="match status" value="1"/>
</dbReference>
<name>G0QZB7_ICHMU</name>
<feature type="domain" description="PIH1D1/2/3 CS-like" evidence="4">
    <location>
        <begin position="299"/>
        <end position="394"/>
    </location>
</feature>
<dbReference type="Proteomes" id="UP000008983">
    <property type="component" value="Unassembled WGS sequence"/>
</dbReference>
<dbReference type="InterPro" id="IPR012981">
    <property type="entry name" value="PIH1_N"/>
</dbReference>
<evidence type="ECO:0000259" key="4">
    <source>
        <dbReference type="Pfam" id="PF18201"/>
    </source>
</evidence>
<protein>
    <recommendedName>
        <fullName evidence="7">Protein kintoun</fullName>
    </recommendedName>
</protein>
<feature type="coiled-coil region" evidence="2">
    <location>
        <begin position="251"/>
        <end position="288"/>
    </location>
</feature>
<evidence type="ECO:0000313" key="5">
    <source>
        <dbReference type="EMBL" id="EGR29420.1"/>
    </source>
</evidence>
<dbReference type="PANTHER" id="PTHR22997:SF10">
    <property type="entry name" value="CHROMOSOME UNDETERMINED SCAFFOLD_56, WHOLE GENOME SHOTGUN SEQUENCE"/>
    <property type="match status" value="1"/>
</dbReference>
<evidence type="ECO:0000256" key="2">
    <source>
        <dbReference type="SAM" id="Coils"/>
    </source>
</evidence>